<evidence type="ECO:0000313" key="2">
    <source>
        <dbReference type="EMBL" id="KAL3533520.1"/>
    </source>
</evidence>
<evidence type="ECO:0008006" key="4">
    <source>
        <dbReference type="Google" id="ProtNLM"/>
    </source>
</evidence>
<accession>A0ABD3AQQ2</accession>
<keyword evidence="3" id="KW-1185">Reference proteome</keyword>
<sequence>MRAYEPVINPTNGPHAWERCDGNHILPPKKMKMSGRPKKARRRELDEVRTNSSGHQRVPRTGVVQMTCTNCHVKGHKTRKCPLKFATEDLSVMALYLSSNKATYVTIIATIKGGVT</sequence>
<feature type="compositionally biased region" description="Basic residues" evidence="1">
    <location>
        <begin position="27"/>
        <end position="42"/>
    </location>
</feature>
<dbReference type="SUPFAM" id="SSF57756">
    <property type="entry name" value="Retrovirus zinc finger-like domains"/>
    <property type="match status" value="1"/>
</dbReference>
<feature type="region of interest" description="Disordered" evidence="1">
    <location>
        <begin position="24"/>
        <end position="61"/>
    </location>
</feature>
<reference evidence="2 3" key="1">
    <citation type="submission" date="2024-11" db="EMBL/GenBank/DDBJ databases">
        <title>A near-complete genome assembly of Cinchona calisaya.</title>
        <authorList>
            <person name="Lian D.C."/>
            <person name="Zhao X.W."/>
            <person name="Wei L."/>
        </authorList>
    </citation>
    <scope>NUCLEOTIDE SEQUENCE [LARGE SCALE GENOMIC DNA]</scope>
    <source>
        <tissue evidence="2">Nenye</tissue>
    </source>
</reference>
<comment type="caution">
    <text evidence="2">The sequence shown here is derived from an EMBL/GenBank/DDBJ whole genome shotgun (WGS) entry which is preliminary data.</text>
</comment>
<name>A0ABD3AQQ2_9GENT</name>
<gene>
    <name evidence="2" type="ORF">ACH5RR_007041</name>
</gene>
<evidence type="ECO:0000313" key="3">
    <source>
        <dbReference type="Proteomes" id="UP001630127"/>
    </source>
</evidence>
<proteinExistence type="predicted"/>
<dbReference type="EMBL" id="JBJUIK010000003">
    <property type="protein sequence ID" value="KAL3533520.1"/>
    <property type="molecule type" value="Genomic_DNA"/>
</dbReference>
<dbReference type="AlphaFoldDB" id="A0ABD3AQQ2"/>
<evidence type="ECO:0000256" key="1">
    <source>
        <dbReference type="SAM" id="MobiDB-lite"/>
    </source>
</evidence>
<dbReference type="InterPro" id="IPR036875">
    <property type="entry name" value="Znf_CCHC_sf"/>
</dbReference>
<dbReference type="Proteomes" id="UP001630127">
    <property type="component" value="Unassembled WGS sequence"/>
</dbReference>
<organism evidence="2 3">
    <name type="scientific">Cinchona calisaya</name>
    <dbReference type="NCBI Taxonomy" id="153742"/>
    <lineage>
        <taxon>Eukaryota</taxon>
        <taxon>Viridiplantae</taxon>
        <taxon>Streptophyta</taxon>
        <taxon>Embryophyta</taxon>
        <taxon>Tracheophyta</taxon>
        <taxon>Spermatophyta</taxon>
        <taxon>Magnoliopsida</taxon>
        <taxon>eudicotyledons</taxon>
        <taxon>Gunneridae</taxon>
        <taxon>Pentapetalae</taxon>
        <taxon>asterids</taxon>
        <taxon>lamiids</taxon>
        <taxon>Gentianales</taxon>
        <taxon>Rubiaceae</taxon>
        <taxon>Cinchonoideae</taxon>
        <taxon>Cinchoneae</taxon>
        <taxon>Cinchona</taxon>
    </lineage>
</organism>
<protein>
    <recommendedName>
        <fullName evidence="4">CCHC-type domain-containing protein</fullName>
    </recommendedName>
</protein>